<accession>A0A2T3J5S1</accession>
<proteinExistence type="predicted"/>
<dbReference type="PANTHER" id="PTHR38973">
    <property type="entry name" value="PLASMID PARTITIONING CONTROL PROTEIN-RELATED"/>
    <property type="match status" value="1"/>
</dbReference>
<dbReference type="Pfam" id="PF08775">
    <property type="entry name" value="ParB"/>
    <property type="match status" value="1"/>
</dbReference>
<evidence type="ECO:0000259" key="2">
    <source>
        <dbReference type="Pfam" id="PF08775"/>
    </source>
</evidence>
<protein>
    <submittedName>
        <fullName evidence="3">Chromosome partitioning protein ParB</fullName>
    </submittedName>
</protein>
<dbReference type="RefSeq" id="WP_107247020.1">
    <property type="nucleotide sequence ID" value="NZ_PYMJ01000087.1"/>
</dbReference>
<feature type="domain" description="ParB protein family C-terminal" evidence="2">
    <location>
        <begin position="196"/>
        <end position="307"/>
    </location>
</feature>
<dbReference type="CDD" id="cd16394">
    <property type="entry name" value="sopB_N"/>
    <property type="match status" value="1"/>
</dbReference>
<dbReference type="Proteomes" id="UP000240987">
    <property type="component" value="Unassembled WGS sequence"/>
</dbReference>
<gene>
    <name evidence="3" type="ORF">C9J12_29660</name>
</gene>
<name>A0A2T3J5S1_9GAMM</name>
<organism evidence="3 4">
    <name type="scientific">Photobacterium frigidiphilum</name>
    <dbReference type="NCBI Taxonomy" id="264736"/>
    <lineage>
        <taxon>Bacteria</taxon>
        <taxon>Pseudomonadati</taxon>
        <taxon>Pseudomonadota</taxon>
        <taxon>Gammaproteobacteria</taxon>
        <taxon>Vibrionales</taxon>
        <taxon>Vibrionaceae</taxon>
        <taxon>Photobacterium</taxon>
    </lineage>
</organism>
<keyword evidence="4" id="KW-1185">Reference proteome</keyword>
<evidence type="ECO:0000313" key="3">
    <source>
        <dbReference type="EMBL" id="PSU41449.1"/>
    </source>
</evidence>
<keyword evidence="1" id="KW-0238">DNA-binding</keyword>
<dbReference type="EMBL" id="PYMJ01000087">
    <property type="protein sequence ID" value="PSU41449.1"/>
    <property type="molecule type" value="Genomic_DNA"/>
</dbReference>
<evidence type="ECO:0000313" key="4">
    <source>
        <dbReference type="Proteomes" id="UP000240987"/>
    </source>
</evidence>
<reference evidence="3 4" key="1">
    <citation type="submission" date="2018-01" db="EMBL/GenBank/DDBJ databases">
        <title>Whole genome sequencing of Histamine producing bacteria.</title>
        <authorList>
            <person name="Butler K."/>
        </authorList>
    </citation>
    <scope>NUCLEOTIDE SEQUENCE [LARGE SCALE GENOMIC DNA]</scope>
    <source>
        <strain evidence="3 4">JCM 12947</strain>
    </source>
</reference>
<dbReference type="GO" id="GO:0003677">
    <property type="term" value="F:DNA binding"/>
    <property type="evidence" value="ECO:0007669"/>
    <property type="project" value="UniProtKB-KW"/>
</dbReference>
<sequence length="321" mass="35639">MLRPQEKRTGFKQGNQLGKLAKKEIMTKVLTFASGASVNATRVVIDADAIESKTVIHALNPRRQSSLTLDSVRDILPSIKDEGVHTEGVAIINSQGVYELLDSSRRRFSCLLANKSLPLWVIDNGVIEGDLVAFINTTQAVKGLSYRELGASYPAIMSEKGLNNINELAEYLGLGRETCRKRYVAAVIADELIKIFPDCEGIPNSFYVKIAKVEKVLKKMNYSVSDFVHRLDLRTVDGLASIEGKQKAICDLMSTLASTLDDGETKKLVWATESLAEFDEKNKYAKVSRSSDNRCLKIELSRLSPELYVDLVDFLKTKISD</sequence>
<dbReference type="Gene3D" id="1.10.10.2830">
    <property type="match status" value="1"/>
</dbReference>
<dbReference type="InterPro" id="IPR014884">
    <property type="entry name" value="ParB_fam_C"/>
</dbReference>
<dbReference type="PANTHER" id="PTHR38973:SF1">
    <property type="entry name" value="PLASMID PARTITION PROTEIN B"/>
    <property type="match status" value="1"/>
</dbReference>
<evidence type="ECO:0000256" key="1">
    <source>
        <dbReference type="ARBA" id="ARBA00023125"/>
    </source>
</evidence>
<comment type="caution">
    <text evidence="3">The sequence shown here is derived from an EMBL/GenBank/DDBJ whole genome shotgun (WGS) entry which is preliminary data.</text>
</comment>
<dbReference type="OrthoDB" id="5719994at2"/>
<dbReference type="AlphaFoldDB" id="A0A2T3J5S1"/>